<dbReference type="EMBL" id="JARBHB010000006">
    <property type="protein sequence ID" value="KAJ8881551.1"/>
    <property type="molecule type" value="Genomic_DNA"/>
</dbReference>
<reference evidence="1 2" key="1">
    <citation type="submission" date="2023-02" db="EMBL/GenBank/DDBJ databases">
        <title>LHISI_Scaffold_Assembly.</title>
        <authorList>
            <person name="Stuart O.P."/>
            <person name="Cleave R."/>
            <person name="Magrath M.J.L."/>
            <person name="Mikheyev A.S."/>
        </authorList>
    </citation>
    <scope>NUCLEOTIDE SEQUENCE [LARGE SCALE GENOMIC DNA]</scope>
    <source>
        <strain evidence="1">Daus_M_001</strain>
        <tissue evidence="1">Leg muscle</tissue>
    </source>
</reference>
<evidence type="ECO:0000313" key="2">
    <source>
        <dbReference type="Proteomes" id="UP001159363"/>
    </source>
</evidence>
<gene>
    <name evidence="1" type="ORF">PR048_018033</name>
</gene>
<protein>
    <submittedName>
        <fullName evidence="1">Uncharacterized protein</fullName>
    </submittedName>
</protein>
<dbReference type="PANTHER" id="PTHR37984">
    <property type="entry name" value="PROTEIN CBG26694"/>
    <property type="match status" value="1"/>
</dbReference>
<dbReference type="InterPro" id="IPR050951">
    <property type="entry name" value="Retrovirus_Pol_polyprotein"/>
</dbReference>
<proteinExistence type="predicted"/>
<evidence type="ECO:0000313" key="1">
    <source>
        <dbReference type="EMBL" id="KAJ8881551.1"/>
    </source>
</evidence>
<dbReference type="Proteomes" id="UP001159363">
    <property type="component" value="Chromosome 5"/>
</dbReference>
<name>A0ABQ9HB56_9NEOP</name>
<dbReference type="PANTHER" id="PTHR37984:SF9">
    <property type="entry name" value="INTEGRASE CATALYTIC DOMAIN-CONTAINING PROTEIN"/>
    <property type="match status" value="1"/>
</dbReference>
<sequence>MEFPKKCILTGARSSRQQIQKFAEYWFLLTTSSPKFSQSNGEAENAVKVAKNILSKSADPNLGLLAYRAIPLESRLSAAKLLFGRALRTTLPVINLQQQQTEERPEFKAFCMKDQKLKECNKRNFDRRRGAKELTRGESIV</sequence>
<keyword evidence="2" id="KW-1185">Reference proteome</keyword>
<organism evidence="1 2">
    <name type="scientific">Dryococelus australis</name>
    <dbReference type="NCBI Taxonomy" id="614101"/>
    <lineage>
        <taxon>Eukaryota</taxon>
        <taxon>Metazoa</taxon>
        <taxon>Ecdysozoa</taxon>
        <taxon>Arthropoda</taxon>
        <taxon>Hexapoda</taxon>
        <taxon>Insecta</taxon>
        <taxon>Pterygota</taxon>
        <taxon>Neoptera</taxon>
        <taxon>Polyneoptera</taxon>
        <taxon>Phasmatodea</taxon>
        <taxon>Verophasmatodea</taxon>
        <taxon>Anareolatae</taxon>
        <taxon>Phasmatidae</taxon>
        <taxon>Eurycanthinae</taxon>
        <taxon>Dryococelus</taxon>
    </lineage>
</organism>
<comment type="caution">
    <text evidence="1">The sequence shown here is derived from an EMBL/GenBank/DDBJ whole genome shotgun (WGS) entry which is preliminary data.</text>
</comment>
<accession>A0ABQ9HB56</accession>